<proteinExistence type="predicted"/>
<organism evidence="1 2">
    <name type="scientific">Trifolium medium</name>
    <dbReference type="NCBI Taxonomy" id="97028"/>
    <lineage>
        <taxon>Eukaryota</taxon>
        <taxon>Viridiplantae</taxon>
        <taxon>Streptophyta</taxon>
        <taxon>Embryophyta</taxon>
        <taxon>Tracheophyta</taxon>
        <taxon>Spermatophyta</taxon>
        <taxon>Magnoliopsida</taxon>
        <taxon>eudicotyledons</taxon>
        <taxon>Gunneridae</taxon>
        <taxon>Pentapetalae</taxon>
        <taxon>rosids</taxon>
        <taxon>fabids</taxon>
        <taxon>Fabales</taxon>
        <taxon>Fabaceae</taxon>
        <taxon>Papilionoideae</taxon>
        <taxon>50 kb inversion clade</taxon>
        <taxon>NPAAA clade</taxon>
        <taxon>Hologalegina</taxon>
        <taxon>IRL clade</taxon>
        <taxon>Trifolieae</taxon>
        <taxon>Trifolium</taxon>
    </lineage>
</organism>
<comment type="caution">
    <text evidence="1">The sequence shown here is derived from an EMBL/GenBank/DDBJ whole genome shotgun (WGS) entry which is preliminary data.</text>
</comment>
<dbReference type="Proteomes" id="UP000265520">
    <property type="component" value="Unassembled WGS sequence"/>
</dbReference>
<sequence length="40" mass="4341">MNNHIPVTGIKTGKNLNHPTLHLTDRKWDTFLGGIGNDGG</sequence>
<evidence type="ECO:0000313" key="2">
    <source>
        <dbReference type="Proteomes" id="UP000265520"/>
    </source>
</evidence>
<protein>
    <recommendedName>
        <fullName evidence="3">DUF397 domain-containing protein</fullName>
    </recommendedName>
</protein>
<feature type="non-terminal residue" evidence="1">
    <location>
        <position position="40"/>
    </location>
</feature>
<evidence type="ECO:0008006" key="3">
    <source>
        <dbReference type="Google" id="ProtNLM"/>
    </source>
</evidence>
<keyword evidence="2" id="KW-1185">Reference proteome</keyword>
<evidence type="ECO:0000313" key="1">
    <source>
        <dbReference type="EMBL" id="MCI81491.1"/>
    </source>
</evidence>
<dbReference type="AlphaFoldDB" id="A0A392V364"/>
<accession>A0A392V364</accession>
<reference evidence="1 2" key="1">
    <citation type="journal article" date="2018" name="Front. Plant Sci.">
        <title>Red Clover (Trifolium pratense) and Zigzag Clover (T. medium) - A Picture of Genomic Similarities and Differences.</title>
        <authorList>
            <person name="Dluhosova J."/>
            <person name="Istvanek J."/>
            <person name="Nedelnik J."/>
            <person name="Repkova J."/>
        </authorList>
    </citation>
    <scope>NUCLEOTIDE SEQUENCE [LARGE SCALE GENOMIC DNA]</scope>
    <source>
        <strain evidence="2">cv. 10/8</strain>
        <tissue evidence="1">Leaf</tissue>
    </source>
</reference>
<name>A0A392V364_9FABA</name>
<dbReference type="EMBL" id="LXQA011020354">
    <property type="protein sequence ID" value="MCI81491.1"/>
    <property type="molecule type" value="Genomic_DNA"/>
</dbReference>